<dbReference type="RefSeq" id="WP_133586327.1">
    <property type="nucleotide sequence ID" value="NZ_SNYV01000018.1"/>
</dbReference>
<evidence type="ECO:0000256" key="6">
    <source>
        <dbReference type="ARBA" id="ARBA00023136"/>
    </source>
</evidence>
<evidence type="ECO:0000259" key="9">
    <source>
        <dbReference type="Pfam" id="PF21082"/>
    </source>
</evidence>
<dbReference type="Pfam" id="PF21082">
    <property type="entry name" value="MS_channel_3rd"/>
    <property type="match status" value="1"/>
</dbReference>
<feature type="domain" description="Mechanosensitive ion channel MscS C-terminal" evidence="9">
    <location>
        <begin position="521"/>
        <end position="598"/>
    </location>
</feature>
<comment type="caution">
    <text evidence="10">The sequence shown here is derived from an EMBL/GenBank/DDBJ whole genome shotgun (WGS) entry which is preliminary data.</text>
</comment>
<keyword evidence="6 7" id="KW-0472">Membrane</keyword>
<evidence type="ECO:0000256" key="2">
    <source>
        <dbReference type="ARBA" id="ARBA00008017"/>
    </source>
</evidence>
<dbReference type="InterPro" id="IPR011066">
    <property type="entry name" value="MscS_channel_C_sf"/>
</dbReference>
<name>A0A4R6WA51_9SPHI</name>
<keyword evidence="3" id="KW-1003">Cell membrane</keyword>
<evidence type="ECO:0000256" key="5">
    <source>
        <dbReference type="ARBA" id="ARBA00022989"/>
    </source>
</evidence>
<evidence type="ECO:0000313" key="11">
    <source>
        <dbReference type="Proteomes" id="UP000295292"/>
    </source>
</evidence>
<dbReference type="InterPro" id="IPR010920">
    <property type="entry name" value="LSM_dom_sf"/>
</dbReference>
<dbReference type="Gene3D" id="1.10.287.1260">
    <property type="match status" value="1"/>
</dbReference>
<feature type="transmembrane region" description="Helical" evidence="7">
    <location>
        <begin position="115"/>
        <end position="133"/>
    </location>
</feature>
<dbReference type="Gene3D" id="3.30.70.100">
    <property type="match status" value="1"/>
</dbReference>
<dbReference type="GO" id="GO:0005886">
    <property type="term" value="C:plasma membrane"/>
    <property type="evidence" value="ECO:0007669"/>
    <property type="project" value="UniProtKB-SubCell"/>
</dbReference>
<dbReference type="PANTHER" id="PTHR30347">
    <property type="entry name" value="POTASSIUM CHANNEL RELATED"/>
    <property type="match status" value="1"/>
</dbReference>
<comment type="similarity">
    <text evidence="2">Belongs to the MscS (TC 1.A.23) family.</text>
</comment>
<evidence type="ECO:0000313" key="10">
    <source>
        <dbReference type="EMBL" id="TDQ73735.1"/>
    </source>
</evidence>
<keyword evidence="5 7" id="KW-1133">Transmembrane helix</keyword>
<evidence type="ECO:0000256" key="7">
    <source>
        <dbReference type="SAM" id="Phobius"/>
    </source>
</evidence>
<dbReference type="SUPFAM" id="SSF82689">
    <property type="entry name" value="Mechanosensitive channel protein MscS (YggB), C-terminal domain"/>
    <property type="match status" value="1"/>
</dbReference>
<dbReference type="AlphaFoldDB" id="A0A4R6WA51"/>
<evidence type="ECO:0000256" key="1">
    <source>
        <dbReference type="ARBA" id="ARBA00004651"/>
    </source>
</evidence>
<feature type="transmembrane region" description="Helical" evidence="7">
    <location>
        <begin position="139"/>
        <end position="157"/>
    </location>
</feature>
<dbReference type="Pfam" id="PF00924">
    <property type="entry name" value="MS_channel_2nd"/>
    <property type="match status" value="1"/>
</dbReference>
<keyword evidence="4 7" id="KW-0812">Transmembrane</keyword>
<proteinExistence type="inferred from homology"/>
<dbReference type="InterPro" id="IPR006685">
    <property type="entry name" value="MscS_channel_2nd"/>
</dbReference>
<dbReference type="InterPro" id="IPR011014">
    <property type="entry name" value="MscS_channel_TM-2"/>
</dbReference>
<evidence type="ECO:0000256" key="3">
    <source>
        <dbReference type="ARBA" id="ARBA00022475"/>
    </source>
</evidence>
<dbReference type="InterPro" id="IPR049278">
    <property type="entry name" value="MS_channel_C"/>
</dbReference>
<feature type="transmembrane region" description="Helical" evidence="7">
    <location>
        <begin position="224"/>
        <end position="244"/>
    </location>
</feature>
<feature type="transmembrane region" description="Helical" evidence="7">
    <location>
        <begin position="397"/>
        <end position="418"/>
    </location>
</feature>
<feature type="transmembrane region" description="Helical" evidence="7">
    <location>
        <begin position="424"/>
        <end position="447"/>
    </location>
</feature>
<feature type="transmembrane region" description="Helical" evidence="7">
    <location>
        <begin position="250"/>
        <end position="272"/>
    </location>
</feature>
<comment type="subcellular location">
    <subcellularLocation>
        <location evidence="1">Cell membrane</location>
        <topology evidence="1">Multi-pass membrane protein</topology>
    </subcellularLocation>
</comment>
<dbReference type="PANTHER" id="PTHR30347:SF1">
    <property type="entry name" value="MECHANOSENSITIVE CHANNEL MSCK"/>
    <property type="match status" value="1"/>
</dbReference>
<feature type="transmembrane region" description="Helical" evidence="7">
    <location>
        <begin position="164"/>
        <end position="181"/>
    </location>
</feature>
<accession>A0A4R6WA51</accession>
<dbReference type="SUPFAM" id="SSF50182">
    <property type="entry name" value="Sm-like ribonucleoproteins"/>
    <property type="match status" value="1"/>
</dbReference>
<feature type="transmembrane region" description="Helical" evidence="7">
    <location>
        <begin position="193"/>
        <end position="212"/>
    </location>
</feature>
<dbReference type="InterPro" id="IPR052702">
    <property type="entry name" value="MscS-like_channel"/>
</dbReference>
<feature type="transmembrane region" description="Helical" evidence="7">
    <location>
        <begin position="350"/>
        <end position="376"/>
    </location>
</feature>
<keyword evidence="11" id="KW-1185">Reference proteome</keyword>
<dbReference type="SUPFAM" id="SSF82861">
    <property type="entry name" value="Mechanosensitive channel protein MscS (YggB), transmembrane region"/>
    <property type="match status" value="1"/>
</dbReference>
<dbReference type="Proteomes" id="UP000295292">
    <property type="component" value="Unassembled WGS sequence"/>
</dbReference>
<gene>
    <name evidence="10" type="ORF">CLV99_4172</name>
</gene>
<dbReference type="InterPro" id="IPR023408">
    <property type="entry name" value="MscS_beta-dom_sf"/>
</dbReference>
<dbReference type="Gene3D" id="2.30.30.60">
    <property type="match status" value="1"/>
</dbReference>
<reference evidence="10 11" key="1">
    <citation type="submission" date="2019-03" db="EMBL/GenBank/DDBJ databases">
        <title>Genomic Encyclopedia of Archaeal and Bacterial Type Strains, Phase II (KMG-II): from individual species to whole genera.</title>
        <authorList>
            <person name="Goeker M."/>
        </authorList>
    </citation>
    <scope>NUCLEOTIDE SEQUENCE [LARGE SCALE GENOMIC DNA]</scope>
    <source>
        <strain evidence="10 11">DSM 28353</strain>
    </source>
</reference>
<evidence type="ECO:0000259" key="8">
    <source>
        <dbReference type="Pfam" id="PF00924"/>
    </source>
</evidence>
<feature type="domain" description="Mechanosensitive ion channel MscS" evidence="8">
    <location>
        <begin position="441"/>
        <end position="507"/>
    </location>
</feature>
<feature type="transmembrane region" description="Helical" evidence="7">
    <location>
        <begin position="308"/>
        <end position="326"/>
    </location>
</feature>
<dbReference type="EMBL" id="SNYV01000018">
    <property type="protein sequence ID" value="TDQ73735.1"/>
    <property type="molecule type" value="Genomic_DNA"/>
</dbReference>
<organism evidence="10 11">
    <name type="scientific">Sphingobacterium yanglingense</name>
    <dbReference type="NCBI Taxonomy" id="1437280"/>
    <lineage>
        <taxon>Bacteria</taxon>
        <taxon>Pseudomonadati</taxon>
        <taxon>Bacteroidota</taxon>
        <taxon>Sphingobacteriia</taxon>
        <taxon>Sphingobacteriales</taxon>
        <taxon>Sphingobacteriaceae</taxon>
        <taxon>Sphingobacterium</taxon>
    </lineage>
</organism>
<evidence type="ECO:0000256" key="4">
    <source>
        <dbReference type="ARBA" id="ARBA00022692"/>
    </source>
</evidence>
<sequence>MNDIQLLQNEVNLELLNLETGIEEVRYYQQQLAGRTLTQEFPKLWEPNAFDRPFKEILSFSIVKAKLVFSYYIRGYWGRLLLLLIAVSIVTVYIYSLHRDVKLEGKVNLSKSMILRTPLISGLLIGLSLGQFVFPSPPFIFSTTILLCCAILLTLLLQGFTSKYWMAIWLALLVLYITVALDNMILQTSRPERWGLLLISSCSFLLGGYTLLNKSRHNELLEKWILYPIGLMTFMALLSLFFNLFGRFNIAKVLVVSGVLNVIAAIIFLWVLRLVNEGLSFASSMYRQRERRLFYINYDRVGQRAPSFFYAILIVGWFVLVGRNFYEFKLLSEPIRDIFYAQQNLGRFSFSLYTLLVFVLIMLGATILSKVVSFFASDPQSSNREGKDNRKFHLGSWILLVRIVIIVLGFLIAFAAVGIPLQQITLIVGALGVGIGFGLQTLVNNLVSGLIIAFEKPVNVDDLIDINGQSGKVKSIGFRSSVIATPEGADLVIPNGDLLNSHVINWTMGGFRKRIHLPLAIRYGTDLDLTKQILTELLNNHTEVLPSPSPWVLFGEVSAQSVHIELYFWTKTFKDTVQVKSAVISDIARIFEEKNIAFAIPMQEVVQQKLPTDEK</sequence>
<dbReference type="OrthoDB" id="9809206at2"/>
<protein>
    <submittedName>
        <fullName evidence="10">Mechanosensitive ion channel-like protein</fullName>
    </submittedName>
</protein>
<dbReference type="GO" id="GO:0008381">
    <property type="term" value="F:mechanosensitive monoatomic ion channel activity"/>
    <property type="evidence" value="ECO:0007669"/>
    <property type="project" value="UniProtKB-ARBA"/>
</dbReference>
<feature type="transmembrane region" description="Helical" evidence="7">
    <location>
        <begin position="76"/>
        <end position="95"/>
    </location>
</feature>